<dbReference type="InterPro" id="IPR007499">
    <property type="entry name" value="ERF_bacteria_virus"/>
</dbReference>
<organism evidence="2 3">
    <name type="scientific">Klebsiella phage vB_KpnS-VAC10</name>
    <dbReference type="NCBI Taxonomy" id="2864368"/>
    <lineage>
        <taxon>Viruses</taxon>
        <taxon>Duplodnaviria</taxon>
        <taxon>Heunggongvirae</taxon>
        <taxon>Uroviricota</taxon>
        <taxon>Caudoviricetes</taxon>
        <taxon>Drexlerviridae</taxon>
        <taxon>Webervirus</taxon>
        <taxon>Webervirus VAC10</taxon>
    </lineage>
</organism>
<feature type="region of interest" description="Disordered" evidence="1">
    <location>
        <begin position="176"/>
        <end position="218"/>
    </location>
</feature>
<dbReference type="EMBL" id="MZ428227">
    <property type="protein sequence ID" value="QZE50955.1"/>
    <property type="molecule type" value="Genomic_DNA"/>
</dbReference>
<proteinExistence type="predicted"/>
<evidence type="ECO:0000313" key="3">
    <source>
        <dbReference type="Proteomes" id="UP000828551"/>
    </source>
</evidence>
<accession>A0AAE8BYA1</accession>
<dbReference type="Proteomes" id="UP000828551">
    <property type="component" value="Segment"/>
</dbReference>
<keyword evidence="3" id="KW-1185">Reference proteome</keyword>
<reference evidence="2 3" key="1">
    <citation type="submission" date="2021-06" db="EMBL/GenBank/DDBJ databases">
        <title>PemIK (PemK/PemI) type II TA system from Klebsiella pneumoniae clinical strains inhibits lytic phage.</title>
        <authorList>
            <person name="Bleriot I.I."/>
            <person name="Blasco L.L."/>
            <person name="Pacios O.O."/>
            <person name="Fernandez-Garcia L.L."/>
            <person name="Ambroa A.A."/>
            <person name="Lopez M.M."/>
            <person name="Gonzalez-Bardanca M.M."/>
            <person name="Fernandez-Cuenca F.F."/>
            <person name="Oteo J.J."/>
            <person name="Pascual A.A."/>
            <person name="Martinez-Martinez L.L."/>
            <person name="Domingo-Calap P.P."/>
            <person name="Wood T.T.K."/>
            <person name="Tomas M.M."/>
        </authorList>
    </citation>
    <scope>NUCLEOTIDE SEQUENCE [LARGE SCALE GENOMIC DNA]</scope>
</reference>
<sequence>MRTSEKFTTIAAALIKAKSGFVAAKKSGKNNHLGNTYANLGDILDAISPALEKNKIMVIQSMMDTSTEKVMHLETMFLHESGEFMAFQYNMPISKTVEQAYGSTTSYARRYALAAALGIKQADDDAEITKMTPKDFKKRIDACEDLESLREIYKMAKQTLTPAEWKMTEDDITKRQAELKVTPANGFNPGKPQEVAKREPGKVESKPEPEAQDISSFN</sequence>
<feature type="compositionally biased region" description="Basic and acidic residues" evidence="1">
    <location>
        <begin position="194"/>
        <end position="209"/>
    </location>
</feature>
<name>A0AAE8BYA1_9CAUD</name>
<dbReference type="Pfam" id="PF04404">
    <property type="entry name" value="ERF"/>
    <property type="match status" value="1"/>
</dbReference>
<protein>
    <submittedName>
        <fullName evidence="2">Recombination protein</fullName>
    </submittedName>
</protein>
<evidence type="ECO:0000313" key="2">
    <source>
        <dbReference type="EMBL" id="QZE50955.1"/>
    </source>
</evidence>
<evidence type="ECO:0000256" key="1">
    <source>
        <dbReference type="SAM" id="MobiDB-lite"/>
    </source>
</evidence>